<dbReference type="EMBL" id="CALNXK010000544">
    <property type="protein sequence ID" value="CAH3187468.1"/>
    <property type="molecule type" value="Genomic_DNA"/>
</dbReference>
<sequence>MRKLLHHGNALKLRREGARLFMLWFQALQENSDELCQLMYACMIPGFPNPIDNVEWKSKKKLSRAGAEEIFMSINESGYRDQPASTSNLHLSSDKESDDWCLQDEVGPIFPANTTERLPPPELLTKFFLDKVLDCMSTQVYLSEIKQTAQVPRKRSNSAGREAEQRMISARDSVLRWFVAFTFRFKRSDSVSESPNVNQSIVSISSTEGSEPGSPPTTGGAIQFSPARNKEYLHDASDVIRKVLFSTRSNRRLLHEVLRQGFLLPAKNLNTVRQVLGVYHDWIKVDVYKRVIHLYRSVV</sequence>
<evidence type="ECO:0000313" key="1">
    <source>
        <dbReference type="EMBL" id="CAH3187468.1"/>
    </source>
</evidence>
<gene>
    <name evidence="1" type="ORF">PLOB_00037522</name>
</gene>
<reference evidence="1 2" key="1">
    <citation type="submission" date="2022-05" db="EMBL/GenBank/DDBJ databases">
        <authorList>
            <consortium name="Genoscope - CEA"/>
            <person name="William W."/>
        </authorList>
    </citation>
    <scope>NUCLEOTIDE SEQUENCE [LARGE SCALE GENOMIC DNA]</scope>
</reference>
<evidence type="ECO:0000313" key="2">
    <source>
        <dbReference type="Proteomes" id="UP001159405"/>
    </source>
</evidence>
<proteinExistence type="predicted"/>
<organism evidence="1 2">
    <name type="scientific">Porites lobata</name>
    <dbReference type="NCBI Taxonomy" id="104759"/>
    <lineage>
        <taxon>Eukaryota</taxon>
        <taxon>Metazoa</taxon>
        <taxon>Cnidaria</taxon>
        <taxon>Anthozoa</taxon>
        <taxon>Hexacorallia</taxon>
        <taxon>Scleractinia</taxon>
        <taxon>Fungiina</taxon>
        <taxon>Poritidae</taxon>
        <taxon>Porites</taxon>
    </lineage>
</organism>
<name>A0ABN8S7F1_9CNID</name>
<comment type="caution">
    <text evidence="1">The sequence shown here is derived from an EMBL/GenBank/DDBJ whole genome shotgun (WGS) entry which is preliminary data.</text>
</comment>
<accession>A0ABN8S7F1</accession>
<protein>
    <submittedName>
        <fullName evidence="1">Uncharacterized protein</fullName>
    </submittedName>
</protein>
<dbReference type="PANTHER" id="PTHR10063:SF11">
    <property type="entry name" value="RHO GTPASE-ACTIVATING PROTEIN CG5521-RELATED"/>
    <property type="match status" value="1"/>
</dbReference>
<dbReference type="InterPro" id="IPR027107">
    <property type="entry name" value="Tuberin/Ral-act_asu"/>
</dbReference>
<dbReference type="Proteomes" id="UP001159405">
    <property type="component" value="Unassembled WGS sequence"/>
</dbReference>
<dbReference type="PANTHER" id="PTHR10063">
    <property type="entry name" value="TUBERIN"/>
    <property type="match status" value="1"/>
</dbReference>
<keyword evidence="2" id="KW-1185">Reference proteome</keyword>